<reference evidence="3" key="1">
    <citation type="journal article" date="2019" name="Int. J. Syst. Evol. Microbiol.">
        <title>The Global Catalogue of Microorganisms (GCM) 10K type strain sequencing project: providing services to taxonomists for standard genome sequencing and annotation.</title>
        <authorList>
            <consortium name="The Broad Institute Genomics Platform"/>
            <consortium name="The Broad Institute Genome Sequencing Center for Infectious Disease"/>
            <person name="Wu L."/>
            <person name="Ma J."/>
        </authorList>
    </citation>
    <scope>NUCLEOTIDE SEQUENCE [LARGE SCALE GENOMIC DNA]</scope>
    <source>
        <strain evidence="3">JCM 18303</strain>
    </source>
</reference>
<keyword evidence="3" id="KW-1185">Reference proteome</keyword>
<gene>
    <name evidence="2" type="ORF">GCM10023321_64210</name>
</gene>
<dbReference type="Pfam" id="PF00535">
    <property type="entry name" value="Glycos_transf_2"/>
    <property type="match status" value="1"/>
</dbReference>
<evidence type="ECO:0000313" key="2">
    <source>
        <dbReference type="EMBL" id="GAA5169136.1"/>
    </source>
</evidence>
<dbReference type="PANTHER" id="PTHR43685:SF11">
    <property type="entry name" value="GLYCOSYLTRANSFERASE TAGX-RELATED"/>
    <property type="match status" value="1"/>
</dbReference>
<dbReference type="Proteomes" id="UP001428817">
    <property type="component" value="Unassembled WGS sequence"/>
</dbReference>
<evidence type="ECO:0000259" key="1">
    <source>
        <dbReference type="Pfam" id="PF00535"/>
    </source>
</evidence>
<dbReference type="InterPro" id="IPR050834">
    <property type="entry name" value="Glycosyltransf_2"/>
</dbReference>
<dbReference type="InterPro" id="IPR001173">
    <property type="entry name" value="Glyco_trans_2-like"/>
</dbReference>
<organism evidence="2 3">
    <name type="scientific">Pseudonocardia eucalypti</name>
    <dbReference type="NCBI Taxonomy" id="648755"/>
    <lineage>
        <taxon>Bacteria</taxon>
        <taxon>Bacillati</taxon>
        <taxon>Actinomycetota</taxon>
        <taxon>Actinomycetes</taxon>
        <taxon>Pseudonocardiales</taxon>
        <taxon>Pseudonocardiaceae</taxon>
        <taxon>Pseudonocardia</taxon>
    </lineage>
</organism>
<name>A0ABP9QXS1_9PSEU</name>
<dbReference type="InterPro" id="IPR029044">
    <property type="entry name" value="Nucleotide-diphossugar_trans"/>
</dbReference>
<dbReference type="EMBL" id="BAABJP010000043">
    <property type="protein sequence ID" value="GAA5169136.1"/>
    <property type="molecule type" value="Genomic_DNA"/>
</dbReference>
<evidence type="ECO:0000313" key="3">
    <source>
        <dbReference type="Proteomes" id="UP001428817"/>
    </source>
</evidence>
<sequence>MNRGDYSAAVLIDLMVPAFGDDALVREMARSVFAQDDPNWRLTAIDDGPAAGRAAGLGEWLAQAAPGDDRVRYRANPTRLGINRNFQSCVKAAEGDLVVLLGADDRLLPGFVSTLRRTAAAQPDVAFVHAGARVIDAAGDPTRPLVDRVKRAVSIRPAKGAGLTLAGGERLAASLLRGNWMYFPSVAFRRDWLVAHGFREGYDVVQDLDLYLRILRAGGKAALLERPGIEYRRHPGSLSSTGAKDGSRFAEERRFFTEAALELTDAGWPVAARAARLHLTSRLHQLSAVPELVAAGQHRAAGRLLRHALRALPVPVRTTEGAPA</sequence>
<accession>A0ABP9QXS1</accession>
<dbReference type="PANTHER" id="PTHR43685">
    <property type="entry name" value="GLYCOSYLTRANSFERASE"/>
    <property type="match status" value="1"/>
</dbReference>
<dbReference type="CDD" id="cd00761">
    <property type="entry name" value="Glyco_tranf_GTA_type"/>
    <property type="match status" value="1"/>
</dbReference>
<dbReference type="Gene3D" id="3.90.550.10">
    <property type="entry name" value="Spore Coat Polysaccharide Biosynthesis Protein SpsA, Chain A"/>
    <property type="match status" value="1"/>
</dbReference>
<proteinExistence type="predicted"/>
<feature type="domain" description="Glycosyltransferase 2-like" evidence="1">
    <location>
        <begin position="15"/>
        <end position="129"/>
    </location>
</feature>
<comment type="caution">
    <text evidence="2">The sequence shown here is derived from an EMBL/GenBank/DDBJ whole genome shotgun (WGS) entry which is preliminary data.</text>
</comment>
<protein>
    <recommendedName>
        <fullName evidence="1">Glycosyltransferase 2-like domain-containing protein</fullName>
    </recommendedName>
</protein>
<dbReference type="SUPFAM" id="SSF53448">
    <property type="entry name" value="Nucleotide-diphospho-sugar transferases"/>
    <property type="match status" value="1"/>
</dbReference>